<dbReference type="InterPro" id="IPR002347">
    <property type="entry name" value="SDR_fam"/>
</dbReference>
<dbReference type="STRING" id="381665.SAMN05216554_0771"/>
<dbReference type="GO" id="GO:0016491">
    <property type="term" value="F:oxidoreductase activity"/>
    <property type="evidence" value="ECO:0007669"/>
    <property type="project" value="UniProtKB-KW"/>
</dbReference>
<keyword evidence="1" id="KW-0560">Oxidoreductase</keyword>
<accession>A0A1H3KZX4</accession>
<evidence type="ECO:0000256" key="1">
    <source>
        <dbReference type="ARBA" id="ARBA00023002"/>
    </source>
</evidence>
<dbReference type="RefSeq" id="WP_092548988.1">
    <property type="nucleotide sequence ID" value="NZ_FNPZ01000001.1"/>
</dbReference>
<dbReference type="AlphaFoldDB" id="A0A1H3KZX4"/>
<dbReference type="PRINTS" id="PR00081">
    <property type="entry name" value="GDHRDH"/>
</dbReference>
<reference evidence="2 3" key="1">
    <citation type="submission" date="2016-10" db="EMBL/GenBank/DDBJ databases">
        <authorList>
            <person name="de Groot N.N."/>
        </authorList>
    </citation>
    <scope>NUCLEOTIDE SEQUENCE [LARGE SCALE GENOMIC DNA]</scope>
    <source>
        <strain evidence="2 3">CGMCC 4.3491</strain>
    </source>
</reference>
<dbReference type="EMBL" id="FNPZ01000001">
    <property type="protein sequence ID" value="SDY57713.1"/>
    <property type="molecule type" value="Genomic_DNA"/>
</dbReference>
<dbReference type="Pfam" id="PF00106">
    <property type="entry name" value="adh_short"/>
    <property type="match status" value="1"/>
</dbReference>
<organism evidence="2 3">
    <name type="scientific">Herbiconiux ginsengi</name>
    <dbReference type="NCBI Taxonomy" id="381665"/>
    <lineage>
        <taxon>Bacteria</taxon>
        <taxon>Bacillati</taxon>
        <taxon>Actinomycetota</taxon>
        <taxon>Actinomycetes</taxon>
        <taxon>Micrococcales</taxon>
        <taxon>Microbacteriaceae</taxon>
        <taxon>Herbiconiux</taxon>
    </lineage>
</organism>
<sequence length="313" mass="32765">MDDRTVIVTGGNAGLGYETARNIALSDPAYRVVLACRSRSRGERAAASLRSETGNPHVQAMQVDLASLASVRAFATAFTNEGLPPLRGIVCNAGISAAGVAGAPRTEDGFEMIFGVNHLGHFLLTNLLLPAMDDQGRIVFVTSDLHDPPAFFPARVRYDSGEAIAHGKAGMAQYCTSKLCNIYCTYEMARRIREHTEKRITVNAFNPGAMSDTGFSTPTGNALTRAAVRVVGGIMGTLIGKQSTAAESGAALASLITGTSFATTTGAYIDRGAPTESSPLSRNAANARELWQASTAMTGLLPAETIFSTSGVG</sequence>
<dbReference type="PANTHER" id="PTHR43157:SF31">
    <property type="entry name" value="PHOSPHATIDYLINOSITOL-GLYCAN BIOSYNTHESIS CLASS F PROTEIN"/>
    <property type="match status" value="1"/>
</dbReference>
<proteinExistence type="predicted"/>
<evidence type="ECO:0000313" key="2">
    <source>
        <dbReference type="EMBL" id="SDY57713.1"/>
    </source>
</evidence>
<evidence type="ECO:0000313" key="3">
    <source>
        <dbReference type="Proteomes" id="UP000198891"/>
    </source>
</evidence>
<dbReference type="Gene3D" id="3.40.50.720">
    <property type="entry name" value="NAD(P)-binding Rossmann-like Domain"/>
    <property type="match status" value="1"/>
</dbReference>
<dbReference type="Proteomes" id="UP000198891">
    <property type="component" value="Unassembled WGS sequence"/>
</dbReference>
<name>A0A1H3KZX4_9MICO</name>
<keyword evidence="3" id="KW-1185">Reference proteome</keyword>
<dbReference type="InterPro" id="IPR036291">
    <property type="entry name" value="NAD(P)-bd_dom_sf"/>
</dbReference>
<gene>
    <name evidence="2" type="ORF">SAMN05216554_0771</name>
</gene>
<protein>
    <submittedName>
        <fullName evidence="2">NAD(P)-dependent dehydrogenase, short-chain alcohol dehydrogenase family</fullName>
    </submittedName>
</protein>
<dbReference type="PANTHER" id="PTHR43157">
    <property type="entry name" value="PHOSPHATIDYLINOSITOL-GLYCAN BIOSYNTHESIS CLASS F PROTEIN-RELATED"/>
    <property type="match status" value="1"/>
</dbReference>
<dbReference type="OrthoDB" id="3237043at2"/>
<dbReference type="SUPFAM" id="SSF51735">
    <property type="entry name" value="NAD(P)-binding Rossmann-fold domains"/>
    <property type="match status" value="1"/>
</dbReference>